<dbReference type="InterPro" id="IPR036526">
    <property type="entry name" value="C-N_Hydrolase_sf"/>
</dbReference>
<protein>
    <submittedName>
        <fullName evidence="3">Amidohydrolase</fullName>
    </submittedName>
</protein>
<gene>
    <name evidence="3" type="ORF">CHR53_25035</name>
</gene>
<keyword evidence="4" id="KW-1185">Reference proteome</keyword>
<dbReference type="RefSeq" id="WP_127488939.1">
    <property type="nucleotide sequence ID" value="NZ_CP022572.1"/>
</dbReference>
<dbReference type="Gene3D" id="3.60.110.10">
    <property type="entry name" value="Carbon-nitrogen hydrolase"/>
    <property type="match status" value="1"/>
</dbReference>
<dbReference type="PROSITE" id="PS50263">
    <property type="entry name" value="CN_HYDROLASE"/>
    <property type="match status" value="1"/>
</dbReference>
<dbReference type="PANTHER" id="PTHR23088:SF27">
    <property type="entry name" value="DEAMINATED GLUTATHIONE AMIDASE"/>
    <property type="match status" value="1"/>
</dbReference>
<keyword evidence="3" id="KW-0378">Hydrolase</keyword>
<dbReference type="CDD" id="cd07581">
    <property type="entry name" value="nitrilase_3"/>
    <property type="match status" value="1"/>
</dbReference>
<evidence type="ECO:0000313" key="3">
    <source>
        <dbReference type="EMBL" id="AZU64240.1"/>
    </source>
</evidence>
<name>A0A3Q9QY14_9BACI</name>
<dbReference type="InterPro" id="IPR003010">
    <property type="entry name" value="C-N_Hydrolase"/>
</dbReference>
<evidence type="ECO:0000256" key="1">
    <source>
        <dbReference type="ARBA" id="ARBA00010613"/>
    </source>
</evidence>
<dbReference type="Proteomes" id="UP000282892">
    <property type="component" value="Chromosome"/>
</dbReference>
<dbReference type="PANTHER" id="PTHR23088">
    <property type="entry name" value="NITRILASE-RELATED"/>
    <property type="match status" value="1"/>
</dbReference>
<dbReference type="EMBL" id="CP022572">
    <property type="protein sequence ID" value="AZU64240.1"/>
    <property type="molecule type" value="Genomic_DNA"/>
</dbReference>
<evidence type="ECO:0000313" key="4">
    <source>
        <dbReference type="Proteomes" id="UP000282892"/>
    </source>
</evidence>
<dbReference type="SUPFAM" id="SSF56317">
    <property type="entry name" value="Carbon-nitrogen hydrolase"/>
    <property type="match status" value="1"/>
</dbReference>
<reference evidence="3 4" key="1">
    <citation type="submission" date="2017-07" db="EMBL/GenBank/DDBJ databases">
        <title>The complete genome sequence of Bacillus mesonae strain H20-5, an efficient strain improving plant abiotic stress resistance.</title>
        <authorList>
            <person name="Kim S.Y."/>
            <person name="Song H."/>
            <person name="Sang M.K."/>
            <person name="Weon H.-Y."/>
            <person name="Song J."/>
        </authorList>
    </citation>
    <scope>NUCLEOTIDE SEQUENCE [LARGE SCALE GENOMIC DNA]</scope>
    <source>
        <strain evidence="3 4">H20-5</strain>
    </source>
</reference>
<comment type="similarity">
    <text evidence="1">Belongs to the carbon-nitrogen hydrolase superfamily. NIT1/NIT2 family.</text>
</comment>
<dbReference type="OrthoDB" id="9811121at2"/>
<accession>A0A3Q9QY14</accession>
<organism evidence="3 4">
    <name type="scientific">Neobacillus mesonae</name>
    <dbReference type="NCBI Taxonomy" id="1193713"/>
    <lineage>
        <taxon>Bacteria</taxon>
        <taxon>Bacillati</taxon>
        <taxon>Bacillota</taxon>
        <taxon>Bacilli</taxon>
        <taxon>Bacillales</taxon>
        <taxon>Bacillaceae</taxon>
        <taxon>Neobacillus</taxon>
    </lineage>
</organism>
<dbReference type="STRING" id="1193713.GCA_001636315_01904"/>
<dbReference type="Pfam" id="PF00795">
    <property type="entry name" value="CN_hydrolase"/>
    <property type="match status" value="1"/>
</dbReference>
<dbReference type="GO" id="GO:0016787">
    <property type="term" value="F:hydrolase activity"/>
    <property type="evidence" value="ECO:0007669"/>
    <property type="project" value="UniProtKB-KW"/>
</dbReference>
<dbReference type="AlphaFoldDB" id="A0A3Q9QY14"/>
<feature type="domain" description="CN hydrolase" evidence="2">
    <location>
        <begin position="1"/>
        <end position="242"/>
    </location>
</feature>
<sequence>MRVATAQLMTSTDKKANLEKALEYIAKAKSAGADFVILPEFYMVLATPESGLRPADAAEPLDGPFVTALAKAAKENEIYVVCGVYESKEDDPKRAFNTTVFIDRSGCIVQVYRKTHLYDAFKYKESDTIIPGDSEYKVVETEFGKIGLLVCYELRFPEIARQLVLQGADVLFVPAGWVKGPLKEDHWQTLLRARAIENTVFVCGANLVGDIFTGRSITVDPMGIILSSGGEEEALILSDIDLKRIERVREKLPSVANRRPECYISR</sequence>
<dbReference type="KEGG" id="nmk:CHR53_25035"/>
<proteinExistence type="inferred from homology"/>
<evidence type="ECO:0000259" key="2">
    <source>
        <dbReference type="PROSITE" id="PS50263"/>
    </source>
</evidence>